<comment type="caution">
    <text evidence="2">The sequence shown here is derived from an EMBL/GenBank/DDBJ whole genome shotgun (WGS) entry which is preliminary data.</text>
</comment>
<evidence type="ECO:0000313" key="2">
    <source>
        <dbReference type="EMBL" id="OFW56921.1"/>
    </source>
</evidence>
<gene>
    <name evidence="2" type="ORF">A2Y75_07115</name>
</gene>
<evidence type="ECO:0000313" key="3">
    <source>
        <dbReference type="Proteomes" id="UP000177876"/>
    </source>
</evidence>
<organism evidence="2 3">
    <name type="scientific">Candidatus Solincola sediminis</name>
    <dbReference type="NCBI Taxonomy" id="1797199"/>
    <lineage>
        <taxon>Bacteria</taxon>
        <taxon>Bacillati</taxon>
        <taxon>Actinomycetota</taxon>
        <taxon>Candidatus Geothermincolia</taxon>
        <taxon>Candidatus Geothermincolales</taxon>
        <taxon>Candidatus Geothermincolaceae</taxon>
        <taxon>Candidatus Solincola</taxon>
    </lineage>
</organism>
<proteinExistence type="predicted"/>
<protein>
    <recommendedName>
        <fullName evidence="1">FAD-binding domain-containing protein</fullName>
    </recommendedName>
</protein>
<dbReference type="InterPro" id="IPR002938">
    <property type="entry name" value="FAD-bd"/>
</dbReference>
<sequence>MKEAYDAVIVGAGPAGSTAAYYLGVYGYNILLLDKDVFPREKVCGDGIAPRSVHALYEMGLKEEIEGRFLRTSGIRFYASRGGLTEVDYPMGSNFPDHGYVIPRKELDYILLKKAEAAGVEIRQGWEAKGVLREEGGSFQGIEAEFEGEKVHIGARYIVGADGPSSLIGNKLGMLRNDPRFMGVSVRCYMSGVEGLSDRLEIYPEDAIMPSCGWIFPMNGNLANVGVGAMLYAMRSRKTNLNRTFEDFAHKTRHASEKLRGARREGRLRGALLRVGMGGSKARKANVLLAGDAASLTNPISGEGITYALESGGLAAEAIAAALKSGNQEALLDYQVALNDRYEHYFRLGSLAIRYGNNPWFVNPLLFTTSRIPRLGDKMGRFLMNCRRGADPEVSLRKEGHESGRHER</sequence>
<dbReference type="SUPFAM" id="SSF51905">
    <property type="entry name" value="FAD/NAD(P)-binding domain"/>
    <property type="match status" value="1"/>
</dbReference>
<dbReference type="NCBIfam" id="TIGR02032">
    <property type="entry name" value="GG-red-SF"/>
    <property type="match status" value="1"/>
</dbReference>
<evidence type="ECO:0000259" key="1">
    <source>
        <dbReference type="Pfam" id="PF01494"/>
    </source>
</evidence>
<name>A0A1F2WJC0_9ACTN</name>
<feature type="domain" description="FAD-binding" evidence="1">
    <location>
        <begin position="5"/>
        <end position="335"/>
    </location>
</feature>
<dbReference type="STRING" id="1797197.A2Y75_07115"/>
<accession>A0A1F2WJC0</accession>
<dbReference type="PANTHER" id="PTHR42685">
    <property type="entry name" value="GERANYLGERANYL DIPHOSPHATE REDUCTASE"/>
    <property type="match status" value="1"/>
</dbReference>
<reference evidence="2 3" key="1">
    <citation type="journal article" date="2016" name="Nat. Commun.">
        <title>Thousands of microbial genomes shed light on interconnected biogeochemical processes in an aquifer system.</title>
        <authorList>
            <person name="Anantharaman K."/>
            <person name="Brown C.T."/>
            <person name="Hug L.A."/>
            <person name="Sharon I."/>
            <person name="Castelle C.J."/>
            <person name="Probst A.J."/>
            <person name="Thomas B.C."/>
            <person name="Singh A."/>
            <person name="Wilkins M.J."/>
            <person name="Karaoz U."/>
            <person name="Brodie E.L."/>
            <person name="Williams K.H."/>
            <person name="Hubbard S.S."/>
            <person name="Banfield J.F."/>
        </authorList>
    </citation>
    <scope>NUCLEOTIDE SEQUENCE [LARGE SCALE GENOMIC DNA]</scope>
</reference>
<dbReference type="AlphaFoldDB" id="A0A1F2WJC0"/>
<dbReference type="Gene3D" id="3.50.50.60">
    <property type="entry name" value="FAD/NAD(P)-binding domain"/>
    <property type="match status" value="1"/>
</dbReference>
<dbReference type="GO" id="GO:0071949">
    <property type="term" value="F:FAD binding"/>
    <property type="evidence" value="ECO:0007669"/>
    <property type="project" value="InterPro"/>
</dbReference>
<dbReference type="InterPro" id="IPR011777">
    <property type="entry name" value="Geranylgeranyl_Rdtase_fam"/>
</dbReference>
<dbReference type="Proteomes" id="UP000177876">
    <property type="component" value="Unassembled WGS sequence"/>
</dbReference>
<dbReference type="InterPro" id="IPR036188">
    <property type="entry name" value="FAD/NAD-bd_sf"/>
</dbReference>
<dbReference type="PRINTS" id="PR00420">
    <property type="entry name" value="RNGMNOXGNASE"/>
</dbReference>
<dbReference type="EMBL" id="MELK01000040">
    <property type="protein sequence ID" value="OFW56921.1"/>
    <property type="molecule type" value="Genomic_DNA"/>
</dbReference>
<dbReference type="PANTHER" id="PTHR42685:SF22">
    <property type="entry name" value="CONDITIONED MEDIUM FACTOR RECEPTOR 1"/>
    <property type="match status" value="1"/>
</dbReference>
<dbReference type="InterPro" id="IPR050407">
    <property type="entry name" value="Geranylgeranyl_reductase"/>
</dbReference>
<dbReference type="Pfam" id="PF01494">
    <property type="entry name" value="FAD_binding_3"/>
    <property type="match status" value="1"/>
</dbReference>
<dbReference type="GO" id="GO:0016628">
    <property type="term" value="F:oxidoreductase activity, acting on the CH-CH group of donors, NAD or NADP as acceptor"/>
    <property type="evidence" value="ECO:0007669"/>
    <property type="project" value="InterPro"/>
</dbReference>